<dbReference type="EMBL" id="SNYK01000012">
    <property type="protein sequence ID" value="TDQ36516.1"/>
    <property type="molecule type" value="Genomic_DNA"/>
</dbReference>
<dbReference type="GO" id="GO:0022857">
    <property type="term" value="F:transmembrane transporter activity"/>
    <property type="evidence" value="ECO:0007669"/>
    <property type="project" value="InterPro"/>
</dbReference>
<dbReference type="GO" id="GO:0005886">
    <property type="term" value="C:plasma membrane"/>
    <property type="evidence" value="ECO:0007669"/>
    <property type="project" value="UniProtKB-SubCell"/>
</dbReference>
<evidence type="ECO:0000256" key="1">
    <source>
        <dbReference type="ARBA" id="ARBA00004651"/>
    </source>
</evidence>
<evidence type="ECO:0000256" key="6">
    <source>
        <dbReference type="ARBA" id="ARBA00022989"/>
    </source>
</evidence>
<dbReference type="SUPFAM" id="SSF81345">
    <property type="entry name" value="ABC transporter involved in vitamin B12 uptake, BtuC"/>
    <property type="match status" value="1"/>
</dbReference>
<feature type="transmembrane region" description="Helical" evidence="8">
    <location>
        <begin position="255"/>
        <end position="282"/>
    </location>
</feature>
<evidence type="ECO:0000256" key="5">
    <source>
        <dbReference type="ARBA" id="ARBA00022692"/>
    </source>
</evidence>
<dbReference type="InterPro" id="IPR000522">
    <property type="entry name" value="ABC_transptr_permease_BtuC"/>
</dbReference>
<dbReference type="InterPro" id="IPR037294">
    <property type="entry name" value="ABC_BtuC-like"/>
</dbReference>
<comment type="subcellular location">
    <subcellularLocation>
        <location evidence="1">Cell membrane</location>
        <topology evidence="1">Multi-pass membrane protein</topology>
    </subcellularLocation>
</comment>
<dbReference type="CDD" id="cd06550">
    <property type="entry name" value="TM_ABC_iron-siderophores_like"/>
    <property type="match status" value="1"/>
</dbReference>
<dbReference type="Proteomes" id="UP000294575">
    <property type="component" value="Unassembled WGS sequence"/>
</dbReference>
<dbReference type="PANTHER" id="PTHR30472:SF25">
    <property type="entry name" value="ABC TRANSPORTER PERMEASE PROTEIN MJ0876-RELATED"/>
    <property type="match status" value="1"/>
</dbReference>
<dbReference type="OrthoDB" id="9055647at2"/>
<proteinExistence type="inferred from homology"/>
<keyword evidence="6 8" id="KW-1133">Transmembrane helix</keyword>
<evidence type="ECO:0000256" key="7">
    <source>
        <dbReference type="ARBA" id="ARBA00023136"/>
    </source>
</evidence>
<reference evidence="9 10" key="1">
    <citation type="submission" date="2019-03" db="EMBL/GenBank/DDBJ databases">
        <title>Genomic Encyclopedia of Type Strains, Phase IV (KMG-IV): sequencing the most valuable type-strain genomes for metagenomic binning, comparative biology and taxonomic classification.</title>
        <authorList>
            <person name="Goeker M."/>
        </authorList>
    </citation>
    <scope>NUCLEOTIDE SEQUENCE [LARGE SCALE GENOMIC DNA]</scope>
    <source>
        <strain evidence="9 10">DSM 28679</strain>
    </source>
</reference>
<keyword evidence="10" id="KW-1185">Reference proteome</keyword>
<name>A0A4R6TTS7_9GAMM</name>
<gene>
    <name evidence="9" type="ORF">DFQ45_11263</name>
</gene>
<dbReference type="GO" id="GO:0033214">
    <property type="term" value="P:siderophore-iron import into cell"/>
    <property type="evidence" value="ECO:0007669"/>
    <property type="project" value="TreeGrafter"/>
</dbReference>
<feature type="transmembrane region" description="Helical" evidence="8">
    <location>
        <begin position="324"/>
        <end position="344"/>
    </location>
</feature>
<organism evidence="9 10">
    <name type="scientific">Thiopseudomonas denitrificans</name>
    <dbReference type="NCBI Taxonomy" id="1501432"/>
    <lineage>
        <taxon>Bacteria</taxon>
        <taxon>Pseudomonadati</taxon>
        <taxon>Pseudomonadota</taxon>
        <taxon>Gammaproteobacteria</taxon>
        <taxon>Pseudomonadales</taxon>
        <taxon>Pseudomonadaceae</taxon>
        <taxon>Thiopseudomonas</taxon>
    </lineage>
</organism>
<dbReference type="PANTHER" id="PTHR30472">
    <property type="entry name" value="FERRIC ENTEROBACTIN TRANSPORT SYSTEM PERMEASE PROTEIN"/>
    <property type="match status" value="1"/>
</dbReference>
<feature type="transmembrane region" description="Helical" evidence="8">
    <location>
        <begin position="81"/>
        <end position="101"/>
    </location>
</feature>
<comment type="similarity">
    <text evidence="2">Belongs to the binding-protein-dependent transport system permease family. FecCD subfamily.</text>
</comment>
<feature type="transmembrane region" description="Helical" evidence="8">
    <location>
        <begin position="137"/>
        <end position="158"/>
    </location>
</feature>
<keyword evidence="3" id="KW-0813">Transport</keyword>
<evidence type="ECO:0000256" key="4">
    <source>
        <dbReference type="ARBA" id="ARBA00022475"/>
    </source>
</evidence>
<feature type="transmembrane region" description="Helical" evidence="8">
    <location>
        <begin position="113"/>
        <end position="131"/>
    </location>
</feature>
<protein>
    <submittedName>
        <fullName evidence="9">Iron complex transport system permease protein</fullName>
    </submittedName>
</protein>
<evidence type="ECO:0000256" key="2">
    <source>
        <dbReference type="ARBA" id="ARBA00007935"/>
    </source>
</evidence>
<sequence length="350" mass="35510">MSNSLVQPVAAPLRRGAMLIRGLRRLGLGFALVVVAILLATATGESSIALDTVLKTLANQLLGTTYELDAIDRGIIWEYRLSRAIVAASCGAALAVCGLILQSLLRNVLVDPYILGISAGASAGAVAVAIAGMGAGVLSMSAGAFLGAVLSFALVVGLARMTGQIILAGIAGAQLFHALSSLMITKSANAEAARGIMFWMLGNLSGVRWDDVALAVPVAVGGVLVAGLYTRALDAFTFGSQSAAALGIAVTRVKVLLIALTALMTAVMVSMVGSIGFVGLVIPHAARYLVGVRHAVLLPASAVMGAVFLVLSDILSRVVVPGQVLPIGVVTALIGAPAFALILIRGARTP</sequence>
<feature type="transmembrane region" description="Helical" evidence="8">
    <location>
        <begin position="294"/>
        <end position="312"/>
    </location>
</feature>
<feature type="transmembrane region" description="Helical" evidence="8">
    <location>
        <begin position="212"/>
        <end position="234"/>
    </location>
</feature>
<dbReference type="AlphaFoldDB" id="A0A4R6TTS7"/>
<comment type="caution">
    <text evidence="9">The sequence shown here is derived from an EMBL/GenBank/DDBJ whole genome shotgun (WGS) entry which is preliminary data.</text>
</comment>
<accession>A0A4R6TTS7</accession>
<evidence type="ECO:0000256" key="8">
    <source>
        <dbReference type="SAM" id="Phobius"/>
    </source>
</evidence>
<dbReference type="Pfam" id="PF01032">
    <property type="entry name" value="FecCD"/>
    <property type="match status" value="1"/>
</dbReference>
<keyword evidence="4" id="KW-1003">Cell membrane</keyword>
<keyword evidence="5 8" id="KW-0812">Transmembrane</keyword>
<dbReference type="Gene3D" id="1.10.3470.10">
    <property type="entry name" value="ABC transporter involved in vitamin B12 uptake, BtuC"/>
    <property type="match status" value="1"/>
</dbReference>
<keyword evidence="7 8" id="KW-0472">Membrane</keyword>
<evidence type="ECO:0000313" key="10">
    <source>
        <dbReference type="Proteomes" id="UP000294575"/>
    </source>
</evidence>
<evidence type="ECO:0000256" key="3">
    <source>
        <dbReference type="ARBA" id="ARBA00022448"/>
    </source>
</evidence>
<evidence type="ECO:0000313" key="9">
    <source>
        <dbReference type="EMBL" id="TDQ36516.1"/>
    </source>
</evidence>